<keyword evidence="1" id="KW-0472">Membrane</keyword>
<evidence type="ECO:0000256" key="1">
    <source>
        <dbReference type="SAM" id="Phobius"/>
    </source>
</evidence>
<reference evidence="2" key="1">
    <citation type="submission" date="2020-11" db="EMBL/GenBank/DDBJ databases">
        <title>Adaptations for nitrogen fixation in a non-lichenized fungal sporocarp promotes dispersal by wood-feeding termites.</title>
        <authorList>
            <consortium name="DOE Joint Genome Institute"/>
            <person name="Koch R.A."/>
            <person name="Yoon G."/>
            <person name="Arayal U."/>
            <person name="Lail K."/>
            <person name="Amirebrahimi M."/>
            <person name="Labutti K."/>
            <person name="Lipzen A."/>
            <person name="Riley R."/>
            <person name="Barry K."/>
            <person name="Henrissat B."/>
            <person name="Grigoriev I.V."/>
            <person name="Herr J.R."/>
            <person name="Aime M.C."/>
        </authorList>
    </citation>
    <scope>NUCLEOTIDE SEQUENCE</scope>
    <source>
        <strain evidence="2">MCA 3950</strain>
    </source>
</reference>
<gene>
    <name evidence="2" type="ORF">BT62DRAFT_935398</name>
</gene>
<dbReference type="RefSeq" id="XP_043036575.1">
    <property type="nucleotide sequence ID" value="XM_043186931.1"/>
</dbReference>
<accession>A0A9P8APL4</accession>
<name>A0A9P8APL4_9AGAR</name>
<keyword evidence="1" id="KW-1133">Transmembrane helix</keyword>
<keyword evidence="1" id="KW-0812">Transmembrane</keyword>
<protein>
    <submittedName>
        <fullName evidence="2">Uncharacterized protein</fullName>
    </submittedName>
</protein>
<dbReference type="Proteomes" id="UP000812287">
    <property type="component" value="Unassembled WGS sequence"/>
</dbReference>
<comment type="caution">
    <text evidence="2">The sequence shown here is derived from an EMBL/GenBank/DDBJ whole genome shotgun (WGS) entry which is preliminary data.</text>
</comment>
<keyword evidence="3" id="KW-1185">Reference proteome</keyword>
<evidence type="ECO:0000313" key="3">
    <source>
        <dbReference type="Proteomes" id="UP000812287"/>
    </source>
</evidence>
<evidence type="ECO:0000313" key="2">
    <source>
        <dbReference type="EMBL" id="KAG7443075.1"/>
    </source>
</evidence>
<feature type="transmembrane region" description="Helical" evidence="1">
    <location>
        <begin position="20"/>
        <end position="40"/>
    </location>
</feature>
<dbReference type="EMBL" id="MU250547">
    <property type="protein sequence ID" value="KAG7443075.1"/>
    <property type="molecule type" value="Genomic_DNA"/>
</dbReference>
<dbReference type="GeneID" id="66109228"/>
<sequence>MLDGAQGTVYIRLVVTLAEYWIRNSLLLLAFATFLAWSFVTKYINSVKGFMSKGKFCATSNGDCFSPALPPTTYSGIRTKGGALHVLHIWSLLFEPSVLESWLLLCLVVLEHRSFFKYLISIIPGSDA</sequence>
<dbReference type="AlphaFoldDB" id="A0A9P8APL4"/>
<proteinExistence type="predicted"/>
<organism evidence="2 3">
    <name type="scientific">Guyanagaster necrorhizus</name>
    <dbReference type="NCBI Taxonomy" id="856835"/>
    <lineage>
        <taxon>Eukaryota</taxon>
        <taxon>Fungi</taxon>
        <taxon>Dikarya</taxon>
        <taxon>Basidiomycota</taxon>
        <taxon>Agaricomycotina</taxon>
        <taxon>Agaricomycetes</taxon>
        <taxon>Agaricomycetidae</taxon>
        <taxon>Agaricales</taxon>
        <taxon>Marasmiineae</taxon>
        <taxon>Physalacriaceae</taxon>
        <taxon>Guyanagaster</taxon>
    </lineage>
</organism>